<evidence type="ECO:0000259" key="2">
    <source>
        <dbReference type="PROSITE" id="PS50897"/>
    </source>
</evidence>
<gene>
    <name evidence="3" type="ORF">EKO04_000924</name>
</gene>
<protein>
    <recommendedName>
        <fullName evidence="2">CTLH domain-containing protein</fullName>
    </recommendedName>
</protein>
<name>A0A8H7JCM9_9PLEO</name>
<dbReference type="AlphaFoldDB" id="A0A8H7JCM9"/>
<comment type="caution">
    <text evidence="3">The sequence shown here is derived from an EMBL/GenBank/DDBJ whole genome shotgun (WGS) entry which is preliminary data.</text>
</comment>
<dbReference type="OrthoDB" id="10624035at2759"/>
<feature type="region of interest" description="Disordered" evidence="1">
    <location>
        <begin position="90"/>
        <end position="115"/>
    </location>
</feature>
<keyword evidence="4" id="KW-1185">Reference proteome</keyword>
<evidence type="ECO:0000313" key="4">
    <source>
        <dbReference type="Proteomes" id="UP000651452"/>
    </source>
</evidence>
<organism evidence="3 4">
    <name type="scientific">Ascochyta lentis</name>
    <dbReference type="NCBI Taxonomy" id="205686"/>
    <lineage>
        <taxon>Eukaryota</taxon>
        <taxon>Fungi</taxon>
        <taxon>Dikarya</taxon>
        <taxon>Ascomycota</taxon>
        <taxon>Pezizomycotina</taxon>
        <taxon>Dothideomycetes</taxon>
        <taxon>Pleosporomycetidae</taxon>
        <taxon>Pleosporales</taxon>
        <taxon>Pleosporineae</taxon>
        <taxon>Didymellaceae</taxon>
        <taxon>Ascochyta</taxon>
    </lineage>
</organism>
<dbReference type="InterPro" id="IPR006595">
    <property type="entry name" value="CTLH_C"/>
</dbReference>
<reference evidence="3" key="2">
    <citation type="submission" date="2020-09" db="EMBL/GenBank/DDBJ databases">
        <title>Reference genome assembly for Australian Ascochyta lentis isolate Al4.</title>
        <authorList>
            <person name="Lee R.C."/>
            <person name="Farfan-Caceres L.M."/>
            <person name="Debler J.W."/>
            <person name="Williams A.H."/>
            <person name="Henares B.M."/>
        </authorList>
    </citation>
    <scope>NUCLEOTIDE SEQUENCE</scope>
    <source>
        <strain evidence="3">Al4</strain>
    </source>
</reference>
<feature type="compositionally biased region" description="Basic residues" evidence="1">
    <location>
        <begin position="1"/>
        <end position="14"/>
    </location>
</feature>
<accession>A0A8H7JCM9</accession>
<dbReference type="EMBL" id="RZGK01000002">
    <property type="protein sequence ID" value="KAF9701146.1"/>
    <property type="molecule type" value="Genomic_DNA"/>
</dbReference>
<proteinExistence type="predicted"/>
<feature type="region of interest" description="Disordered" evidence="1">
    <location>
        <begin position="1"/>
        <end position="23"/>
    </location>
</feature>
<feature type="domain" description="CTLH" evidence="2">
    <location>
        <begin position="44"/>
        <end position="77"/>
    </location>
</feature>
<evidence type="ECO:0000256" key="1">
    <source>
        <dbReference type="SAM" id="MobiDB-lite"/>
    </source>
</evidence>
<sequence>MAGKNRKRRKKKHSSPTANAEPTTSLLAFTVVTNGEIQEPNIDDSLKAAILKDGTSLFLELQQQKIKSLIRVNNANENLAAEIVKLIERTTNESEKSNPGNRKSRPWKRQWYGLT</sequence>
<evidence type="ECO:0000313" key="3">
    <source>
        <dbReference type="EMBL" id="KAF9701146.1"/>
    </source>
</evidence>
<dbReference type="PROSITE" id="PS50897">
    <property type="entry name" value="CTLH"/>
    <property type="match status" value="1"/>
</dbReference>
<reference evidence="3" key="1">
    <citation type="submission" date="2018-12" db="EMBL/GenBank/DDBJ databases">
        <authorList>
            <person name="Syme R.A."/>
            <person name="Farfan-Caceres L."/>
            <person name="Lichtenzveig J."/>
        </authorList>
    </citation>
    <scope>NUCLEOTIDE SEQUENCE</scope>
    <source>
        <strain evidence="3">Al4</strain>
    </source>
</reference>
<dbReference type="Proteomes" id="UP000651452">
    <property type="component" value="Unassembled WGS sequence"/>
</dbReference>